<dbReference type="GO" id="GO:0003723">
    <property type="term" value="F:RNA binding"/>
    <property type="evidence" value="ECO:0007669"/>
    <property type="project" value="InterPro"/>
</dbReference>
<evidence type="ECO:0000313" key="4">
    <source>
        <dbReference type="Proteomes" id="UP001152759"/>
    </source>
</evidence>
<dbReference type="EMBL" id="OU963865">
    <property type="protein sequence ID" value="CAH0389282.1"/>
    <property type="molecule type" value="Genomic_DNA"/>
</dbReference>
<dbReference type="InterPro" id="IPR001205">
    <property type="entry name" value="RNA-dir_pol_C"/>
</dbReference>
<feature type="domain" description="RNA-directed RNA polymerase C-terminal" evidence="2">
    <location>
        <begin position="62"/>
        <end position="388"/>
    </location>
</feature>
<dbReference type="Proteomes" id="UP001152759">
    <property type="component" value="Chromosome 4"/>
</dbReference>
<keyword evidence="1" id="KW-0472">Membrane</keyword>
<accession>A0A9P0F2L8</accession>
<evidence type="ECO:0000256" key="1">
    <source>
        <dbReference type="SAM" id="Phobius"/>
    </source>
</evidence>
<dbReference type="GO" id="GO:0006351">
    <property type="term" value="P:DNA-templated transcription"/>
    <property type="evidence" value="ECO:0007669"/>
    <property type="project" value="InterPro"/>
</dbReference>
<dbReference type="SUPFAM" id="SSF56672">
    <property type="entry name" value="DNA/RNA polymerases"/>
    <property type="match status" value="1"/>
</dbReference>
<feature type="transmembrane region" description="Helical" evidence="1">
    <location>
        <begin position="269"/>
        <end position="290"/>
    </location>
</feature>
<sequence>MDEERTLKYVKRLRPYSLNLGPGNTDPYVREILEQRSVSEDNLYSQRLLNSVHFQFAIRRFKEEFADLRSTPIPTNQLDKVVWQPNTSAGYGYIGHKRDNYLKARSNASRTLYDFDKWREIYRPVPDKAFARCQLTLRANAKVRHIWGRPFHHILLEGCIAQPILEKLLYNDNPIYIGKDLHKDLPYDILRLMEEGGTAYCLDFSRFDSTLCRGMISTVWDIIFWLCPPQTEADLLNYKFCRYLFTNNPIVMPDGKLFISTTGLPSGSYFTGIVGSIANLLLIYMLLSYFRRSTSKVKVLGDDSIFALLIPIVNPRKIETFLARYGMIVNLVKSIITKLFSEIVFLGHNYYGSRVTRDEFTCLSLALYSENDVPTPAFSIVRLASLIYDSGFNSFGLLHIYKEMLSKHNIDWSLEDSRPTTVNHPFYELFVNS</sequence>
<evidence type="ECO:0000259" key="2">
    <source>
        <dbReference type="Pfam" id="PF00680"/>
    </source>
</evidence>
<dbReference type="InterPro" id="IPR043502">
    <property type="entry name" value="DNA/RNA_pol_sf"/>
</dbReference>
<keyword evidence="1" id="KW-1133">Transmembrane helix</keyword>
<evidence type="ECO:0000313" key="3">
    <source>
        <dbReference type="EMBL" id="CAH0389282.1"/>
    </source>
</evidence>
<keyword evidence="1" id="KW-0812">Transmembrane</keyword>
<dbReference type="GO" id="GO:0071897">
    <property type="term" value="P:DNA biosynthetic process"/>
    <property type="evidence" value="ECO:0007669"/>
    <property type="project" value="UniProtKB-ARBA"/>
</dbReference>
<protein>
    <recommendedName>
        <fullName evidence="2">RNA-directed RNA polymerase C-terminal domain-containing protein</fullName>
    </recommendedName>
</protein>
<gene>
    <name evidence="3" type="ORF">BEMITA_LOCUS8129</name>
</gene>
<name>A0A9P0F2L8_BEMTA</name>
<proteinExistence type="predicted"/>
<reference evidence="3" key="1">
    <citation type="submission" date="2021-12" db="EMBL/GenBank/DDBJ databases">
        <authorList>
            <person name="King R."/>
        </authorList>
    </citation>
    <scope>NUCLEOTIDE SEQUENCE</scope>
</reference>
<dbReference type="InterPro" id="IPR043128">
    <property type="entry name" value="Rev_trsase/Diguanyl_cyclase"/>
</dbReference>
<keyword evidence="4" id="KW-1185">Reference proteome</keyword>
<dbReference type="Pfam" id="PF00680">
    <property type="entry name" value="RdRP_1"/>
    <property type="match status" value="1"/>
</dbReference>
<dbReference type="GO" id="GO:0003968">
    <property type="term" value="F:RNA-directed RNA polymerase activity"/>
    <property type="evidence" value="ECO:0007669"/>
    <property type="project" value="InterPro"/>
</dbReference>
<dbReference type="Gene3D" id="3.30.70.270">
    <property type="match status" value="1"/>
</dbReference>
<dbReference type="AlphaFoldDB" id="A0A9P0F2L8"/>
<organism evidence="3 4">
    <name type="scientific">Bemisia tabaci</name>
    <name type="common">Sweetpotato whitefly</name>
    <name type="synonym">Aleurodes tabaci</name>
    <dbReference type="NCBI Taxonomy" id="7038"/>
    <lineage>
        <taxon>Eukaryota</taxon>
        <taxon>Metazoa</taxon>
        <taxon>Ecdysozoa</taxon>
        <taxon>Arthropoda</taxon>
        <taxon>Hexapoda</taxon>
        <taxon>Insecta</taxon>
        <taxon>Pterygota</taxon>
        <taxon>Neoptera</taxon>
        <taxon>Paraneoptera</taxon>
        <taxon>Hemiptera</taxon>
        <taxon>Sternorrhyncha</taxon>
        <taxon>Aleyrodoidea</taxon>
        <taxon>Aleyrodidae</taxon>
        <taxon>Aleyrodinae</taxon>
        <taxon>Bemisia</taxon>
    </lineage>
</organism>